<dbReference type="InterPro" id="IPR036465">
    <property type="entry name" value="vWFA_dom_sf"/>
</dbReference>
<dbReference type="SMART" id="SM00327">
    <property type="entry name" value="VWA"/>
    <property type="match status" value="1"/>
</dbReference>
<feature type="domain" description="VWFA" evidence="1">
    <location>
        <begin position="77"/>
        <end position="244"/>
    </location>
</feature>
<dbReference type="KEGG" id="mmad:MMJJ_04660"/>
<dbReference type="Proteomes" id="UP000567099">
    <property type="component" value="Unassembled WGS sequence"/>
</dbReference>
<dbReference type="PANTHER" id="PTHR43473">
    <property type="entry name" value="MAGNESIUM-CHELATASE SUBUNIT CHLD, CHLOROPLASTIC"/>
    <property type="match status" value="1"/>
</dbReference>
<evidence type="ECO:0000313" key="7">
    <source>
        <dbReference type="Proteomes" id="UP000590564"/>
    </source>
</evidence>
<evidence type="ECO:0000313" key="2">
    <source>
        <dbReference type="EMBL" id="AVB75883.1"/>
    </source>
</evidence>
<dbReference type="Gene3D" id="3.40.50.410">
    <property type="entry name" value="von Willebrand factor, type A domain"/>
    <property type="match status" value="1"/>
</dbReference>
<accession>A0A2L1C9A8</accession>
<evidence type="ECO:0000313" key="5">
    <source>
        <dbReference type="Proteomes" id="UP000239462"/>
    </source>
</evidence>
<dbReference type="PROSITE" id="PS50234">
    <property type="entry name" value="VWFA"/>
    <property type="match status" value="1"/>
</dbReference>
<dbReference type="RefSeq" id="WP_104837504.1">
    <property type="nucleotide sequence ID" value="NZ_CP026606.1"/>
</dbReference>
<proteinExistence type="predicted"/>
<dbReference type="SUPFAM" id="SSF53300">
    <property type="entry name" value="vWA-like"/>
    <property type="match status" value="1"/>
</dbReference>
<dbReference type="InterPro" id="IPR002035">
    <property type="entry name" value="VWF_A"/>
</dbReference>
<evidence type="ECO:0000313" key="6">
    <source>
        <dbReference type="Proteomes" id="UP000567099"/>
    </source>
</evidence>
<organism evidence="2 5">
    <name type="scientific">Methanococcus maripaludis</name>
    <name type="common">Methanococcus deltae</name>
    <dbReference type="NCBI Taxonomy" id="39152"/>
    <lineage>
        <taxon>Archaea</taxon>
        <taxon>Methanobacteriati</taxon>
        <taxon>Methanobacteriota</taxon>
        <taxon>Methanomada group</taxon>
        <taxon>Methanococci</taxon>
        <taxon>Methanococcales</taxon>
        <taxon>Methanococcaceae</taxon>
        <taxon>Methanococcus</taxon>
    </lineage>
</organism>
<evidence type="ECO:0000313" key="3">
    <source>
        <dbReference type="EMBL" id="MBA2864358.1"/>
    </source>
</evidence>
<dbReference type="GO" id="GO:0016851">
    <property type="term" value="F:magnesium chelatase activity"/>
    <property type="evidence" value="ECO:0007669"/>
    <property type="project" value="UniProtKB-EC"/>
</dbReference>
<dbReference type="Pfam" id="PF13519">
    <property type="entry name" value="VWA_2"/>
    <property type="match status" value="1"/>
</dbReference>
<evidence type="ECO:0000259" key="1">
    <source>
        <dbReference type="PROSITE" id="PS50234"/>
    </source>
</evidence>
<reference evidence="2" key="2">
    <citation type="submission" date="2018-02" db="EMBL/GenBank/DDBJ databases">
        <title>Complete genome sequence of the Methanococcus maripaludis type strain JJ (DSM 2067), a model for selenoprotein synthesis in Archaea.</title>
        <authorList>
            <person name="Poehlein A."/>
            <person name="Heym D."/>
            <person name="Quitzke V."/>
            <person name="Fersch J."/>
            <person name="Daniel R."/>
            <person name="Rother M."/>
        </authorList>
    </citation>
    <scope>NUCLEOTIDE SEQUENCE [LARGE SCALE GENOMIC DNA]</scope>
    <source>
        <strain evidence="2">DSM 2067</strain>
    </source>
</reference>
<dbReference type="EMBL" id="CP026606">
    <property type="protein sequence ID" value="AVB75883.1"/>
    <property type="molecule type" value="Genomic_DNA"/>
</dbReference>
<reference evidence="3 6" key="3">
    <citation type="submission" date="2020-07" db="EMBL/GenBank/DDBJ databases">
        <title>Genomic Encyclopedia of Type Strains, Phase IV (KMG-V): Genome sequencing to study the core and pangenomes of soil and plant-associated prokaryotes.</title>
        <authorList>
            <person name="Whitman W."/>
        </authorList>
    </citation>
    <scope>NUCLEOTIDE SEQUENCE [LARGE SCALE GENOMIC DNA]</scope>
    <source>
        <strain evidence="3 6">C13</strain>
        <strain evidence="4 7">D1</strain>
    </source>
</reference>
<gene>
    <name evidence="2" type="primary">bchD</name>
    <name evidence="3" type="ORF">HNP94_001358</name>
    <name evidence="4" type="ORF">HNP96_001324</name>
    <name evidence="2" type="ORF">MMJJ_04660</name>
</gene>
<reference evidence="5" key="1">
    <citation type="journal article" date="2018" name="Genome Announc.">
        <title>Complete Genome Sequence of the Methanococcus maripaludis Type Strain JJ (DSM 2067), a Model for Selenoprotein Synthesis in Archaea.</title>
        <authorList>
            <person name="Poehlein A."/>
            <person name="Heym D."/>
            <person name="Quitzke V."/>
            <person name="Fersch J."/>
            <person name="Daniel R."/>
            <person name="Rother M."/>
        </authorList>
    </citation>
    <scope>NUCLEOTIDE SEQUENCE [LARGE SCALE GENOMIC DNA]</scope>
    <source>
        <strain evidence="5">DSM 2067</strain>
    </source>
</reference>
<keyword evidence="2" id="KW-0436">Ligase</keyword>
<name>A0A2L1C9A8_METMI</name>
<dbReference type="EMBL" id="JACHED010000002">
    <property type="protein sequence ID" value="MBB6497283.1"/>
    <property type="molecule type" value="Genomic_DNA"/>
</dbReference>
<dbReference type="Proteomes" id="UP000239462">
    <property type="component" value="Chromosome"/>
</dbReference>
<dbReference type="GeneID" id="36101559"/>
<protein>
    <submittedName>
        <fullName evidence="3">Magnesium chelatase subunit D</fullName>
    </submittedName>
    <submittedName>
        <fullName evidence="2">Magnesium-chelatase 60 kDa subunit</fullName>
        <ecNumber evidence="2 3">6.6.1.1</ecNumber>
    </submittedName>
</protein>
<dbReference type="AlphaFoldDB" id="A0A2L1C9A8"/>
<dbReference type="Proteomes" id="UP000590564">
    <property type="component" value="Unassembled WGS sequence"/>
</dbReference>
<sequence>MEKKCFENHGGSKKVRVSEIGSKRGYPISYTAVSKPEHYEDIDIISTINSAILNQKPYKLLQSDFKVKIRKNRIPKLSVILLDSSGSMGISKRIGIAKGIVDRYADDSYVKREYISVISFRGREAIVLSPFTRKYNLIKAQLDSIKTGGKTPLSSALKAALNISKQFRNKNKKSSVEFILISDGKANVPIKKDIKYEIEELSKTIQKRKISFKIYDIRNKGVIDPSISYLDKISEITNAEMENI</sequence>
<dbReference type="PANTHER" id="PTHR43473:SF2">
    <property type="entry name" value="MAGNESIUM-CHELATASE SUBUNIT CHLD, CHLOROPLASTIC"/>
    <property type="match status" value="1"/>
</dbReference>
<dbReference type="EC" id="6.6.1.1" evidence="2 3"/>
<dbReference type="EMBL" id="JACDUO010000001">
    <property type="protein sequence ID" value="MBA2864358.1"/>
    <property type="molecule type" value="Genomic_DNA"/>
</dbReference>
<evidence type="ECO:0000313" key="4">
    <source>
        <dbReference type="EMBL" id="MBB6497283.1"/>
    </source>
</evidence>